<dbReference type="Proteomes" id="UP000256919">
    <property type="component" value="Unassembled WGS sequence"/>
</dbReference>
<evidence type="ECO:0000313" key="2">
    <source>
        <dbReference type="Proteomes" id="UP000256919"/>
    </source>
</evidence>
<accession>A0A3D9N9G3</accession>
<dbReference type="AlphaFoldDB" id="A0A3D9N9G3"/>
<comment type="caution">
    <text evidence="1">The sequence shown here is derived from an EMBL/GenBank/DDBJ whole genome shotgun (WGS) entry which is preliminary data.</text>
</comment>
<dbReference type="EMBL" id="QREI01000001">
    <property type="protein sequence ID" value="REE27930.1"/>
    <property type="molecule type" value="Genomic_DNA"/>
</dbReference>
<proteinExistence type="predicted"/>
<evidence type="ECO:0000313" key="1">
    <source>
        <dbReference type="EMBL" id="REE27930.1"/>
    </source>
</evidence>
<sequence>METLKLKIYDVLKEEITISEFENWLYNSEYMKTEIKADSLLFDVININYRLENSLKILKNLSLKNFSEEELLIFKLEYNCYKIVNSEDTKNYKKYVLNIIQDFEFDNDFEGFGEFYYIYYSFDGYDYNQYQNISSNNLNSKTKHLANSLLKSLKNCNSIEEKIKTLKLKKEPENDEENINVLEFKSLQSNKKLTLVQKLFAFLKKI</sequence>
<organism evidence="1 2">
    <name type="scientific">Winogradskyella pacifica</name>
    <dbReference type="NCBI Taxonomy" id="664642"/>
    <lineage>
        <taxon>Bacteria</taxon>
        <taxon>Pseudomonadati</taxon>
        <taxon>Bacteroidota</taxon>
        <taxon>Flavobacteriia</taxon>
        <taxon>Flavobacteriales</taxon>
        <taxon>Flavobacteriaceae</taxon>
        <taxon>Winogradskyella</taxon>
    </lineage>
</organism>
<name>A0A3D9N9G3_9FLAO</name>
<gene>
    <name evidence="1" type="ORF">DFQ09_101771</name>
</gene>
<dbReference type="RefSeq" id="WP_115808313.1">
    <property type="nucleotide sequence ID" value="NZ_JABFDI010000005.1"/>
</dbReference>
<reference evidence="1 2" key="1">
    <citation type="submission" date="2018-07" db="EMBL/GenBank/DDBJ databases">
        <title>Genomic Encyclopedia of Type Strains, Phase III (KMG-III): the genomes of soil and plant-associated and newly described type strains.</title>
        <authorList>
            <person name="Whitman W."/>
        </authorList>
    </citation>
    <scope>NUCLEOTIDE SEQUENCE [LARGE SCALE GENOMIC DNA]</scope>
    <source>
        <strain evidence="1 2">CECT 7948</strain>
    </source>
</reference>
<protein>
    <submittedName>
        <fullName evidence="1">Uncharacterized protein</fullName>
    </submittedName>
</protein>
<keyword evidence="2" id="KW-1185">Reference proteome</keyword>
<dbReference type="OrthoDB" id="1452036at2"/>